<feature type="domain" description="NadR/Ttd14 AAA" evidence="4">
    <location>
        <begin position="54"/>
        <end position="84"/>
    </location>
</feature>
<dbReference type="GO" id="GO:0019205">
    <property type="term" value="F:nucleobase-containing compound kinase activity"/>
    <property type="evidence" value="ECO:0007669"/>
    <property type="project" value="InterPro"/>
</dbReference>
<dbReference type="OrthoDB" id="439792at2759"/>
<keyword evidence="6" id="KW-1185">Reference proteome</keyword>
<dbReference type="CDD" id="cd22981">
    <property type="entry name" value="DD_TbAK-like"/>
    <property type="match status" value="1"/>
</dbReference>
<reference evidence="5" key="1">
    <citation type="submission" date="2019-11" db="EMBL/GenBank/DDBJ databases">
        <title>Leishmania tarentolae CDS.</title>
        <authorList>
            <person name="Goto Y."/>
            <person name="Yamagishi J."/>
        </authorList>
    </citation>
    <scope>NUCLEOTIDE SEQUENCE [LARGE SCALE GENOMIC DNA]</scope>
    <source>
        <strain evidence="5">Parrot Tar II</strain>
    </source>
</reference>
<dbReference type="InterPro" id="IPR038727">
    <property type="entry name" value="NadR/Ttd14_AAA_dom"/>
</dbReference>
<evidence type="ECO:0000313" key="6">
    <source>
        <dbReference type="Proteomes" id="UP000419144"/>
    </source>
</evidence>
<keyword evidence="3" id="KW-0418">Kinase</keyword>
<name>A0A640KE46_LEITA</name>
<evidence type="ECO:0000259" key="4">
    <source>
        <dbReference type="Pfam" id="PF13521"/>
    </source>
</evidence>
<organism evidence="5 6">
    <name type="scientific">Leishmania tarentolae</name>
    <name type="common">Sauroleishmania tarentolae</name>
    <dbReference type="NCBI Taxonomy" id="5689"/>
    <lineage>
        <taxon>Eukaryota</taxon>
        <taxon>Discoba</taxon>
        <taxon>Euglenozoa</taxon>
        <taxon>Kinetoplastea</taxon>
        <taxon>Metakinetoplastina</taxon>
        <taxon>Trypanosomatida</taxon>
        <taxon>Trypanosomatidae</taxon>
        <taxon>Leishmaniinae</taxon>
        <taxon>Leishmania</taxon>
        <taxon>lizard Leishmania</taxon>
    </lineage>
</organism>
<dbReference type="Pfam" id="PF13521">
    <property type="entry name" value="AAA_28"/>
    <property type="match status" value="1"/>
</dbReference>
<evidence type="ECO:0000256" key="1">
    <source>
        <dbReference type="ARBA" id="ARBA00022679"/>
    </source>
</evidence>
<accession>A0A640KE46</accession>
<dbReference type="Gene3D" id="1.20.890.10">
    <property type="entry name" value="cAMP-dependent protein kinase regulatory subunit, dimerization-anchoring domain"/>
    <property type="match status" value="1"/>
</dbReference>
<evidence type="ECO:0000256" key="2">
    <source>
        <dbReference type="ARBA" id="ARBA00022741"/>
    </source>
</evidence>
<keyword evidence="1" id="KW-0808">Transferase</keyword>
<dbReference type="VEuPathDB" id="TriTrypDB:LtaPh_1600300"/>
<dbReference type="GO" id="GO:0005524">
    <property type="term" value="F:ATP binding"/>
    <property type="evidence" value="ECO:0007669"/>
    <property type="project" value="InterPro"/>
</dbReference>
<dbReference type="AlphaFoldDB" id="A0A640KE46"/>
<dbReference type="PANTHER" id="PTHR23359">
    <property type="entry name" value="NUCLEOTIDE KINASE"/>
    <property type="match status" value="1"/>
</dbReference>
<dbReference type="SUPFAM" id="SSF52540">
    <property type="entry name" value="P-loop containing nucleoside triphosphate hydrolases"/>
    <property type="match status" value="1"/>
</dbReference>
<dbReference type="Proteomes" id="UP000419144">
    <property type="component" value="Unassembled WGS sequence"/>
</dbReference>
<dbReference type="Gene3D" id="3.40.50.300">
    <property type="entry name" value="P-loop containing nucleotide triphosphate hydrolases"/>
    <property type="match status" value="2"/>
</dbReference>
<dbReference type="SMR" id="A0A640KE46"/>
<gene>
    <name evidence="5" type="ORF">LtaPh_1600300</name>
</gene>
<dbReference type="EMBL" id="BLBS01000020">
    <property type="protein sequence ID" value="GET87355.1"/>
    <property type="molecule type" value="Genomic_DNA"/>
</dbReference>
<dbReference type="SUPFAM" id="SSF47391">
    <property type="entry name" value="Dimerization-anchoring domain of cAMP-dependent PK regulatory subunit"/>
    <property type="match status" value="1"/>
</dbReference>
<protein>
    <recommendedName>
        <fullName evidence="4">NadR/Ttd14 AAA domain-containing protein</fullName>
    </recommendedName>
</protein>
<dbReference type="InterPro" id="IPR000850">
    <property type="entry name" value="Adenylat/UMP-CMP_kin"/>
</dbReference>
<keyword evidence="2" id="KW-0547">Nucleotide-binding</keyword>
<evidence type="ECO:0000256" key="3">
    <source>
        <dbReference type="ARBA" id="ARBA00022777"/>
    </source>
</evidence>
<sequence>MSVGSISAESVQYFETKGISSILDEAMHNLMLEMPSDPLAFLEEAFRRPTPVHVMITGPQGSGKTTLAAKLAARYGITHVSATPQAAGDMSMPSDVLSELKHLHKEGKGWVLDGFPQSRVDAIQLQTSGISPQLVFELQVPLSVAMQRATAGVADPSKCQQEASALADKYEHYDVRRIEVTNSYQHCYRVIDATAPAEEVAAEVVKTIDALNLF</sequence>
<proteinExistence type="predicted"/>
<dbReference type="InterPro" id="IPR027417">
    <property type="entry name" value="P-loop_NTPase"/>
</dbReference>
<dbReference type="GO" id="GO:0006139">
    <property type="term" value="P:nucleobase-containing compound metabolic process"/>
    <property type="evidence" value="ECO:0007669"/>
    <property type="project" value="InterPro"/>
</dbReference>
<comment type="caution">
    <text evidence="5">The sequence shown here is derived from an EMBL/GenBank/DDBJ whole genome shotgun (WGS) entry which is preliminary data.</text>
</comment>
<evidence type="ECO:0000313" key="5">
    <source>
        <dbReference type="EMBL" id="GET87355.1"/>
    </source>
</evidence>